<dbReference type="AlphaFoldDB" id="A0A2X0Z005"/>
<reference evidence="1 2" key="1">
    <citation type="submission" date="2018-06" db="EMBL/GenBank/DDBJ databases">
        <authorList>
            <consortium name="Pathogen Informatics"/>
            <person name="Doyle S."/>
        </authorList>
    </citation>
    <scope>NUCLEOTIDE SEQUENCE [LARGE SCALE GENOMIC DNA]</scope>
    <source>
        <strain evidence="1 2">NCTC7582</strain>
    </source>
</reference>
<dbReference type="EMBL" id="UAQE01000001">
    <property type="protein sequence ID" value="SPU00897.1"/>
    <property type="molecule type" value="Genomic_DNA"/>
</dbReference>
<proteinExistence type="predicted"/>
<evidence type="ECO:0000313" key="2">
    <source>
        <dbReference type="Proteomes" id="UP000251431"/>
    </source>
</evidence>
<gene>
    <name evidence="1" type="ORF">NCTC7582_03696</name>
</gene>
<organism evidence="1 2">
    <name type="scientific">Lysinibacillus capsici</name>
    <dbReference type="NCBI Taxonomy" id="2115968"/>
    <lineage>
        <taxon>Bacteria</taxon>
        <taxon>Bacillati</taxon>
        <taxon>Bacillota</taxon>
        <taxon>Bacilli</taxon>
        <taxon>Bacillales</taxon>
        <taxon>Bacillaceae</taxon>
        <taxon>Lysinibacillus</taxon>
    </lineage>
</organism>
<evidence type="ECO:0000313" key="1">
    <source>
        <dbReference type="EMBL" id="SPU00897.1"/>
    </source>
</evidence>
<protein>
    <submittedName>
        <fullName evidence="1">Uncharacterized protein</fullName>
    </submittedName>
</protein>
<name>A0A2X0Z005_9BACI</name>
<dbReference type="Proteomes" id="UP000251431">
    <property type="component" value="Unassembled WGS sequence"/>
</dbReference>
<sequence length="86" mass="9888">MSEIDKRNRLNKEPFSYQTTKKGTVVIYYEGKQIKIVKEKEAELLLAKIKQVEGQIKEVQLLLAKITGNFKRGNEKLAKHQKGNEG</sequence>
<accession>A0A2X0Z005</accession>
<dbReference type="RefSeq" id="WP_112117968.1">
    <property type="nucleotide sequence ID" value="NZ_JAXOWA010000001.1"/>
</dbReference>